<reference evidence="2" key="1">
    <citation type="journal article" date="2011" name="Proc. Natl. Acad. Sci. U.S.A.">
        <title>Obligate biotrophy features unraveled by the genomic analysis of rust fungi.</title>
        <authorList>
            <person name="Duplessis S."/>
            <person name="Cuomo C.A."/>
            <person name="Lin Y.-C."/>
            <person name="Aerts A."/>
            <person name="Tisserant E."/>
            <person name="Veneault-Fourrey C."/>
            <person name="Joly D.L."/>
            <person name="Hacquard S."/>
            <person name="Amselem J."/>
            <person name="Cantarel B.L."/>
            <person name="Chiu R."/>
            <person name="Coutinho P.M."/>
            <person name="Feau N."/>
            <person name="Field M."/>
            <person name="Frey P."/>
            <person name="Gelhaye E."/>
            <person name="Goldberg J."/>
            <person name="Grabherr M.G."/>
            <person name="Kodira C.D."/>
            <person name="Kohler A."/>
            <person name="Kuees U."/>
            <person name="Lindquist E.A."/>
            <person name="Lucas S.M."/>
            <person name="Mago R."/>
            <person name="Mauceli E."/>
            <person name="Morin E."/>
            <person name="Murat C."/>
            <person name="Pangilinan J.L."/>
            <person name="Park R."/>
            <person name="Pearson M."/>
            <person name="Quesneville H."/>
            <person name="Rouhier N."/>
            <person name="Sakthikumar S."/>
            <person name="Salamov A.A."/>
            <person name="Schmutz J."/>
            <person name="Selles B."/>
            <person name="Shapiro H."/>
            <person name="Tanguay P."/>
            <person name="Tuskan G.A."/>
            <person name="Henrissat B."/>
            <person name="Van de Peer Y."/>
            <person name="Rouze P."/>
            <person name="Ellis J.G."/>
            <person name="Dodds P.N."/>
            <person name="Schein J.E."/>
            <person name="Zhong S."/>
            <person name="Hamelin R.C."/>
            <person name="Grigoriev I.V."/>
            <person name="Szabo L.J."/>
            <person name="Martin F."/>
        </authorList>
    </citation>
    <scope>NUCLEOTIDE SEQUENCE [LARGE SCALE GENOMIC DNA]</scope>
    <source>
        <strain evidence="2">98AG31 / pathotype 3-4-7</strain>
    </source>
</reference>
<evidence type="ECO:0000313" key="1">
    <source>
        <dbReference type="EMBL" id="EGF97299.1"/>
    </source>
</evidence>
<dbReference type="AlphaFoldDB" id="F4SDH7"/>
<evidence type="ECO:0000313" key="2">
    <source>
        <dbReference type="Proteomes" id="UP000001072"/>
    </source>
</evidence>
<organism evidence="2">
    <name type="scientific">Melampsora larici-populina (strain 98AG31 / pathotype 3-4-7)</name>
    <name type="common">Poplar leaf rust fungus</name>
    <dbReference type="NCBI Taxonomy" id="747676"/>
    <lineage>
        <taxon>Eukaryota</taxon>
        <taxon>Fungi</taxon>
        <taxon>Dikarya</taxon>
        <taxon>Basidiomycota</taxon>
        <taxon>Pucciniomycotina</taxon>
        <taxon>Pucciniomycetes</taxon>
        <taxon>Pucciniales</taxon>
        <taxon>Melampsoraceae</taxon>
        <taxon>Melampsora</taxon>
    </lineage>
</organism>
<name>F4SDH7_MELLP</name>
<keyword evidence="2" id="KW-1185">Reference proteome</keyword>
<dbReference type="EMBL" id="GL883258">
    <property type="protein sequence ID" value="EGF97299.1"/>
    <property type="molecule type" value="Genomic_DNA"/>
</dbReference>
<dbReference type="InParanoid" id="F4SDH7"/>
<gene>
    <name evidence="1" type="ORF">MELLADRAFT_86090</name>
</gene>
<dbReference type="RefSeq" id="XP_007419430.1">
    <property type="nucleotide sequence ID" value="XM_007419368.1"/>
</dbReference>
<sequence>MSTPTRFHMFLPNYILEFVVCDETSSKIDPDLFLSKATTSQIVEVIISFYPHLRFTEDAQQDHELILKIFVEMIAPRLSNVIIPLNRKTDYLQAALHTPLHDAQPLIRWVTCSADIDTKRIQHFELFCLANPKNRQYRLAAEDIEQFVKTYKYLNQAEVNEILNIQDDADEALNNATSYLRGSHESIESIQLLLRNPNLSPADCQHLDERLRCTNALLVSHQKMFDGAILDVGFVQALGKYHKEILAKHTARVSN</sequence>
<protein>
    <submittedName>
        <fullName evidence="1">Uncharacterized protein</fullName>
    </submittedName>
</protein>
<proteinExistence type="predicted"/>
<dbReference type="Proteomes" id="UP000001072">
    <property type="component" value="Unassembled WGS sequence"/>
</dbReference>
<dbReference type="GeneID" id="18934079"/>
<dbReference type="VEuPathDB" id="FungiDB:MELLADRAFT_86090"/>
<dbReference type="KEGG" id="mlr:MELLADRAFT_86090"/>
<dbReference type="OrthoDB" id="2508430at2759"/>
<dbReference type="HOGENOM" id="CLU_095764_0_0_1"/>
<accession>F4SDH7</accession>